<accession>A0ABN6ZVT8</accession>
<keyword evidence="2" id="KW-1185">Reference proteome</keyword>
<name>A0ABN6ZVT8_9CREN</name>
<protein>
    <submittedName>
        <fullName evidence="1">Uncharacterized protein</fullName>
    </submittedName>
</protein>
<organism evidence="1 2">
    <name type="scientific">Pyrodictium abyssi</name>
    <dbReference type="NCBI Taxonomy" id="54256"/>
    <lineage>
        <taxon>Archaea</taxon>
        <taxon>Thermoproteota</taxon>
        <taxon>Thermoprotei</taxon>
        <taxon>Desulfurococcales</taxon>
        <taxon>Pyrodictiaceae</taxon>
        <taxon>Pyrodictium</taxon>
    </lineage>
</organism>
<sequence length="58" mass="6645">MLGLFLSGRISAGKAAELLGLRVDEFYRLLMRLGIEYSIYDEGEALEELEAYERVFRA</sequence>
<dbReference type="Pfam" id="PF03683">
    <property type="entry name" value="UPF0175"/>
    <property type="match status" value="1"/>
</dbReference>
<reference evidence="1 2" key="1">
    <citation type="submission" date="2023-09" db="EMBL/GenBank/DDBJ databases">
        <title>Pyrofollis japonicus gen. nov. sp. nov., a novel member of the family Pyrodictiaceae isolated from the Iheya North hydrothermal field.</title>
        <authorList>
            <person name="Miyazaki U."/>
            <person name="Sanari M."/>
            <person name="Tame A."/>
            <person name="Kitajima M."/>
            <person name="Okamoto A."/>
            <person name="Sawayama S."/>
            <person name="Miyazaki J."/>
            <person name="Takai K."/>
            <person name="Nakagawa S."/>
        </authorList>
    </citation>
    <scope>NUCLEOTIDE SEQUENCE [LARGE SCALE GENOMIC DNA]</scope>
    <source>
        <strain evidence="1 2">AV2</strain>
    </source>
</reference>
<dbReference type="GeneID" id="89289773"/>
<dbReference type="InterPro" id="IPR005368">
    <property type="entry name" value="UPF0175"/>
</dbReference>
<dbReference type="EMBL" id="AP028907">
    <property type="protein sequence ID" value="BES82198.1"/>
    <property type="molecule type" value="Genomic_DNA"/>
</dbReference>
<dbReference type="Proteomes" id="UP001341135">
    <property type="component" value="Chromosome"/>
</dbReference>
<evidence type="ECO:0000313" key="2">
    <source>
        <dbReference type="Proteomes" id="UP001341135"/>
    </source>
</evidence>
<proteinExistence type="predicted"/>
<evidence type="ECO:0000313" key="1">
    <source>
        <dbReference type="EMBL" id="BES82198.1"/>
    </source>
</evidence>
<gene>
    <name evidence="1" type="ORF">PABY_17650</name>
</gene>
<dbReference type="RefSeq" id="WP_338249286.1">
    <property type="nucleotide sequence ID" value="NZ_AP028907.1"/>
</dbReference>